<dbReference type="EMBL" id="JACIFF010000003">
    <property type="protein sequence ID" value="MBB4079125.1"/>
    <property type="molecule type" value="Genomic_DNA"/>
</dbReference>
<keyword evidence="1" id="KW-1133">Transmembrane helix</keyword>
<feature type="transmembrane region" description="Helical" evidence="1">
    <location>
        <begin position="227"/>
        <end position="245"/>
    </location>
</feature>
<keyword evidence="1" id="KW-0812">Transmembrane</keyword>
<feature type="transmembrane region" description="Helical" evidence="1">
    <location>
        <begin position="28"/>
        <end position="49"/>
    </location>
</feature>
<reference evidence="2 3" key="1">
    <citation type="submission" date="2020-08" db="EMBL/GenBank/DDBJ databases">
        <title>Genomic Encyclopedia of Type Strains, Phase IV (KMG-IV): sequencing the most valuable type-strain genomes for metagenomic binning, comparative biology and taxonomic classification.</title>
        <authorList>
            <person name="Goeker M."/>
        </authorList>
    </citation>
    <scope>NUCLEOTIDE SEQUENCE [LARGE SCALE GENOMIC DNA]</scope>
    <source>
        <strain evidence="2 3">DSM 105137</strain>
    </source>
</reference>
<name>A0A840E678_9BACT</name>
<proteinExistence type="predicted"/>
<feature type="transmembrane region" description="Helical" evidence="1">
    <location>
        <begin position="257"/>
        <end position="277"/>
    </location>
</feature>
<evidence type="ECO:0000256" key="1">
    <source>
        <dbReference type="SAM" id="Phobius"/>
    </source>
</evidence>
<comment type="caution">
    <text evidence="2">The sequence shown here is derived from an EMBL/GenBank/DDBJ whole genome shotgun (WGS) entry which is preliminary data.</text>
</comment>
<dbReference type="RefSeq" id="WP_183495363.1">
    <property type="nucleotide sequence ID" value="NZ_JACIFF010000003.1"/>
</dbReference>
<gene>
    <name evidence="2" type="ORF">GGR28_001742</name>
</gene>
<dbReference type="Proteomes" id="UP000576209">
    <property type="component" value="Unassembled WGS sequence"/>
</dbReference>
<protein>
    <submittedName>
        <fullName evidence="2">Uncharacterized protein</fullName>
    </submittedName>
</protein>
<accession>A0A840E678</accession>
<evidence type="ECO:0000313" key="2">
    <source>
        <dbReference type="EMBL" id="MBB4079125.1"/>
    </source>
</evidence>
<feature type="transmembrane region" description="Helical" evidence="1">
    <location>
        <begin position="70"/>
        <end position="89"/>
    </location>
</feature>
<sequence length="449" mass="51271">MKTEEEQGNLDRPSQLKGWFDNLQQESWQLELLISGFAIFLLIAGYESLNGLNGLIQRLLLDANHWQPLAITYYIMRTAYLVLIASLVIHVLLRGIWIAAIGLRYVSGDIDYAALGYRPRYTRFLRRRIGSFDNYLEKLERLCSVVFSVAFLIIFCFFSVTAFGLFTTTLQFVLSWLFGQEVHQSGLLSGSGLGRLIALPTGILFFIDFLTLGFLKRNRWTAAAFYPIYRFVGWITLANLYRPLYHNLVDHRFGRRLARLLPVFVLLAMVAVSVQYVSGRFQPQYARDSHYAIAANNYDDTATNPATQFHRPTLRSKFPEHDYLELFIPYLPAINDPVIRKIAPALTETAYPGIKLRGGIYAGRMYNEEADYGATLAIMGRLHRVLLDSLALSVDPLFYFHGGREQHGLLYMIPTHQLPVGKHALRIESRTSSADTAAWSSYGNIYFYK</sequence>
<keyword evidence="3" id="KW-1185">Reference proteome</keyword>
<organism evidence="2 3">
    <name type="scientific">Neolewinella aquimaris</name>
    <dbReference type="NCBI Taxonomy" id="1835722"/>
    <lineage>
        <taxon>Bacteria</taxon>
        <taxon>Pseudomonadati</taxon>
        <taxon>Bacteroidota</taxon>
        <taxon>Saprospiria</taxon>
        <taxon>Saprospirales</taxon>
        <taxon>Lewinellaceae</taxon>
        <taxon>Neolewinella</taxon>
    </lineage>
</organism>
<dbReference type="AlphaFoldDB" id="A0A840E678"/>
<evidence type="ECO:0000313" key="3">
    <source>
        <dbReference type="Proteomes" id="UP000576209"/>
    </source>
</evidence>
<feature type="transmembrane region" description="Helical" evidence="1">
    <location>
        <begin position="193"/>
        <end position="215"/>
    </location>
</feature>
<keyword evidence="1" id="KW-0472">Membrane</keyword>
<feature type="transmembrane region" description="Helical" evidence="1">
    <location>
        <begin position="145"/>
        <end position="173"/>
    </location>
</feature>